<dbReference type="GO" id="GO:0052381">
    <property type="term" value="F:tRNA dimethylallyltransferase activity"/>
    <property type="evidence" value="ECO:0007669"/>
    <property type="project" value="InterPro"/>
</dbReference>
<proteinExistence type="inferred from homology"/>
<evidence type="ECO:0008006" key="9">
    <source>
        <dbReference type="Google" id="ProtNLM"/>
    </source>
</evidence>
<evidence type="ECO:0000256" key="5">
    <source>
        <dbReference type="RuleBase" id="RU003785"/>
    </source>
</evidence>
<dbReference type="GO" id="GO:0005739">
    <property type="term" value="C:mitochondrion"/>
    <property type="evidence" value="ECO:0007669"/>
    <property type="project" value="TreeGrafter"/>
</dbReference>
<keyword evidence="8" id="KW-1185">Reference proteome</keyword>
<dbReference type="RefSeq" id="XP_002779895.1">
    <property type="nucleotide sequence ID" value="XM_002779849.1"/>
</dbReference>
<dbReference type="InterPro" id="IPR039657">
    <property type="entry name" value="Dimethylallyltransferase"/>
</dbReference>
<gene>
    <name evidence="7" type="ORF">Pmar_PMAR002292</name>
</gene>
<dbReference type="EMBL" id="GG676384">
    <property type="protein sequence ID" value="EER11690.1"/>
    <property type="molecule type" value="Genomic_DNA"/>
</dbReference>
<name>C5KUX5_PERM5</name>
<dbReference type="SUPFAM" id="SSF52540">
    <property type="entry name" value="P-loop containing nucleoside triphosphate hydrolases"/>
    <property type="match status" value="1"/>
</dbReference>
<evidence type="ECO:0000256" key="2">
    <source>
        <dbReference type="ARBA" id="ARBA00022679"/>
    </source>
</evidence>
<evidence type="ECO:0000313" key="7">
    <source>
        <dbReference type="EMBL" id="EER11690.1"/>
    </source>
</evidence>
<dbReference type="InterPro" id="IPR027417">
    <property type="entry name" value="P-loop_NTPase"/>
</dbReference>
<dbReference type="GO" id="GO:0005524">
    <property type="term" value="F:ATP binding"/>
    <property type="evidence" value="ECO:0007669"/>
    <property type="project" value="UniProtKB-KW"/>
</dbReference>
<reference evidence="7 8" key="1">
    <citation type="submission" date="2008-07" db="EMBL/GenBank/DDBJ databases">
        <authorList>
            <person name="El-Sayed N."/>
            <person name="Caler E."/>
            <person name="Inman J."/>
            <person name="Amedeo P."/>
            <person name="Hass B."/>
            <person name="Wortman J."/>
        </authorList>
    </citation>
    <scope>NUCLEOTIDE SEQUENCE [LARGE SCALE GENOMIC DNA]</scope>
    <source>
        <strain evidence="8">ATCC 50983 / TXsc</strain>
    </source>
</reference>
<dbReference type="InParanoid" id="C5KUX5"/>
<dbReference type="GeneID" id="9047114"/>
<evidence type="ECO:0000256" key="1">
    <source>
        <dbReference type="ARBA" id="ARBA00005842"/>
    </source>
</evidence>
<dbReference type="FunCoup" id="C5KUX5">
    <property type="interactions" value="652"/>
</dbReference>
<keyword evidence="4 5" id="KW-0067">ATP-binding</keyword>
<organism evidence="8">
    <name type="scientific">Perkinsus marinus (strain ATCC 50983 / TXsc)</name>
    <dbReference type="NCBI Taxonomy" id="423536"/>
    <lineage>
        <taxon>Eukaryota</taxon>
        <taxon>Sar</taxon>
        <taxon>Alveolata</taxon>
        <taxon>Perkinsozoa</taxon>
        <taxon>Perkinsea</taxon>
        <taxon>Perkinsida</taxon>
        <taxon>Perkinsidae</taxon>
        <taxon>Perkinsus</taxon>
    </lineage>
</organism>
<dbReference type="OMA" id="WGLHLKS"/>
<feature type="compositionally biased region" description="Basic residues" evidence="6">
    <location>
        <begin position="361"/>
        <end position="372"/>
    </location>
</feature>
<dbReference type="InterPro" id="IPR018022">
    <property type="entry name" value="IPT"/>
</dbReference>
<sequence length="385" mass="43079">MLDRPPDSVVFVIGATGVGKTKLALDLAQQLNGEIVGADSIQIYKGFDVASAKPTRQEMALVPHHLVDCIDASEEYNVSRYVQEATSAIRTIHARGKTPIVVGGTVQYVTALLWPMTAVEHSDTVPPILSSDEDTQSSECTPTALYRKLLLVNPEAAAKLHPHDIRRIRRCLELGDIRAEMGKLRYPRARVVWLCCDDKEVYRKRVAERVDSMVADGLEEELSGVVAPGVECGTLGWNRGPLQGIGYKEFREWVESPSADCWSRCVDRVKTGTVKYSRQQVKWIRNKIEPFVEVHKVDTSDFETATESYWAGILRSAVEFVRRDPKAVSESPKEEWKKYSCEVCGKDGINGPNEWQQHLGSKMHKSRKRKAKQASSRGELKDPAS</sequence>
<keyword evidence="3 5" id="KW-0547">Nucleotide-binding</keyword>
<dbReference type="Pfam" id="PF01715">
    <property type="entry name" value="IPPT"/>
    <property type="match status" value="1"/>
</dbReference>
<evidence type="ECO:0000256" key="6">
    <source>
        <dbReference type="SAM" id="MobiDB-lite"/>
    </source>
</evidence>
<comment type="similarity">
    <text evidence="1 5">Belongs to the IPP transferase family.</text>
</comment>
<dbReference type="Proteomes" id="UP000007800">
    <property type="component" value="Unassembled WGS sequence"/>
</dbReference>
<protein>
    <recommendedName>
        <fullName evidence="9">tRNA isopentenyltransferase</fullName>
    </recommendedName>
</protein>
<dbReference type="PANTHER" id="PTHR11088">
    <property type="entry name" value="TRNA DIMETHYLALLYLTRANSFERASE"/>
    <property type="match status" value="1"/>
</dbReference>
<dbReference type="Gene3D" id="1.10.20.140">
    <property type="match status" value="1"/>
</dbReference>
<dbReference type="GO" id="GO:0006400">
    <property type="term" value="P:tRNA modification"/>
    <property type="evidence" value="ECO:0007669"/>
    <property type="project" value="TreeGrafter"/>
</dbReference>
<evidence type="ECO:0000256" key="3">
    <source>
        <dbReference type="ARBA" id="ARBA00022741"/>
    </source>
</evidence>
<keyword evidence="2 5" id="KW-0808">Transferase</keyword>
<dbReference type="PANTHER" id="PTHR11088:SF89">
    <property type="entry name" value="TRNA DIMETHYLALLYLTRANSFERASE"/>
    <property type="match status" value="1"/>
</dbReference>
<feature type="region of interest" description="Disordered" evidence="6">
    <location>
        <begin position="348"/>
        <end position="385"/>
    </location>
</feature>
<dbReference type="NCBIfam" id="TIGR00174">
    <property type="entry name" value="miaA"/>
    <property type="match status" value="1"/>
</dbReference>
<evidence type="ECO:0000313" key="8">
    <source>
        <dbReference type="Proteomes" id="UP000007800"/>
    </source>
</evidence>
<accession>C5KUX5</accession>
<dbReference type="Gene3D" id="3.40.50.300">
    <property type="entry name" value="P-loop containing nucleotide triphosphate hydrolases"/>
    <property type="match status" value="1"/>
</dbReference>
<dbReference type="OrthoDB" id="775260at2759"/>
<dbReference type="Gene3D" id="3.30.160.60">
    <property type="entry name" value="Classic Zinc Finger"/>
    <property type="match status" value="1"/>
</dbReference>
<dbReference type="AlphaFoldDB" id="C5KUX5"/>
<dbReference type="HAMAP" id="MF_00185">
    <property type="entry name" value="IPP_trans"/>
    <property type="match status" value="1"/>
</dbReference>
<evidence type="ECO:0000256" key="4">
    <source>
        <dbReference type="ARBA" id="ARBA00022840"/>
    </source>
</evidence>